<evidence type="ECO:0000313" key="4">
    <source>
        <dbReference type="EMBL" id="MDY3558014.1"/>
    </source>
</evidence>
<dbReference type="InterPro" id="IPR052177">
    <property type="entry name" value="Divisome_Glycosyl_Hydrolase"/>
</dbReference>
<dbReference type="Gene3D" id="3.20.20.80">
    <property type="entry name" value="Glycosidases"/>
    <property type="match status" value="1"/>
</dbReference>
<protein>
    <submittedName>
        <fullName evidence="4">Family 10 glycosylhydrolase</fullName>
    </submittedName>
</protein>
<proteinExistence type="predicted"/>
<feature type="signal peptide" evidence="2">
    <location>
        <begin position="1"/>
        <end position="19"/>
    </location>
</feature>
<sequence length="481" mass="53618">MLRLLLGLTALGLCAPARAADPPALKREFRAVWVATVSNIDWPSKPGLPADQQKKELLAILDNAVELKLNAVIFQVRPMADALYASELEPWSEYLTGQIGKAPGYDPLAFAVTEAHTRGLELHAWFNPYRARHPSAKSPAPADHLTKKRPDLAKPYGTHAWMNPTNPEVQEHSLRVFLDVVKRYDIDGIHIDDYFYPYKEKGPDGKVIPFPDDDTWEAYQKQGGKLSRDDWRRDAVNVFVRRMYEETKKAKPWVKVGISPFGIWRPGHPAGIAGLDQYAELYADAKLWFNEGWVDYFTPQLYWPIAQEKQSFPKLLDWWAGENTKKRHLWPGLYTSRVTGAAKGWSAKEIGDQIAVTRQRSDTDGAVHFSAKALVRNTGGIADELKKVYAEPALVPASNWLAKGNTPAKPEAVREMAGGKAVLRVKTAPGTRFVVVRAQTGDRWAVNVSDASGAIAVPETGRIVVTALDRVGRESEPVEVK</sequence>
<evidence type="ECO:0000259" key="3">
    <source>
        <dbReference type="Pfam" id="PF02638"/>
    </source>
</evidence>
<dbReference type="EMBL" id="JAXBLV010000013">
    <property type="protein sequence ID" value="MDY3558014.1"/>
    <property type="molecule type" value="Genomic_DNA"/>
</dbReference>
<keyword evidence="1 2" id="KW-0732">Signal</keyword>
<evidence type="ECO:0000313" key="5">
    <source>
        <dbReference type="Proteomes" id="UP001272242"/>
    </source>
</evidence>
<accession>A0ABU5EWL7</accession>
<dbReference type="PANTHER" id="PTHR43405:SF1">
    <property type="entry name" value="GLYCOSYL HYDROLASE DIGH"/>
    <property type="match status" value="1"/>
</dbReference>
<dbReference type="Pfam" id="PF02638">
    <property type="entry name" value="GHL10"/>
    <property type="match status" value="1"/>
</dbReference>
<gene>
    <name evidence="4" type="ORF">R5W23_000734</name>
</gene>
<dbReference type="InterPro" id="IPR003790">
    <property type="entry name" value="GHL10"/>
</dbReference>
<keyword evidence="5" id="KW-1185">Reference proteome</keyword>
<organism evidence="4 5">
    <name type="scientific">Gemmata algarum</name>
    <dbReference type="NCBI Taxonomy" id="2975278"/>
    <lineage>
        <taxon>Bacteria</taxon>
        <taxon>Pseudomonadati</taxon>
        <taxon>Planctomycetota</taxon>
        <taxon>Planctomycetia</taxon>
        <taxon>Gemmatales</taxon>
        <taxon>Gemmataceae</taxon>
        <taxon>Gemmata</taxon>
    </lineage>
</organism>
<name>A0ABU5EWL7_9BACT</name>
<comment type="caution">
    <text evidence="4">The sequence shown here is derived from an EMBL/GenBank/DDBJ whole genome shotgun (WGS) entry which is preliminary data.</text>
</comment>
<dbReference type="RefSeq" id="WP_320684994.1">
    <property type="nucleotide sequence ID" value="NZ_JAXBLV010000013.1"/>
</dbReference>
<dbReference type="SUPFAM" id="SSF51445">
    <property type="entry name" value="(Trans)glycosidases"/>
    <property type="match status" value="1"/>
</dbReference>
<reference evidence="5" key="1">
    <citation type="journal article" date="2023" name="Mar. Drugs">
        <title>Gemmata algarum, a Novel Planctomycete Isolated from an Algal Mat, Displays Antimicrobial Activity.</title>
        <authorList>
            <person name="Kumar G."/>
            <person name="Kallscheuer N."/>
            <person name="Kashif M."/>
            <person name="Ahamad S."/>
            <person name="Jagadeeshwari U."/>
            <person name="Pannikurungottu S."/>
            <person name="Haufschild T."/>
            <person name="Kabuu M."/>
            <person name="Sasikala C."/>
            <person name="Jogler C."/>
            <person name="Ramana C."/>
        </authorList>
    </citation>
    <scope>NUCLEOTIDE SEQUENCE [LARGE SCALE GENOMIC DNA]</scope>
    <source>
        <strain evidence="5">JC673</strain>
    </source>
</reference>
<feature type="chain" id="PRO_5047416108" evidence="2">
    <location>
        <begin position="20"/>
        <end position="481"/>
    </location>
</feature>
<dbReference type="PANTHER" id="PTHR43405">
    <property type="entry name" value="GLYCOSYL HYDROLASE DIGH"/>
    <property type="match status" value="1"/>
</dbReference>
<dbReference type="InterPro" id="IPR017853">
    <property type="entry name" value="GH"/>
</dbReference>
<feature type="domain" description="Glycosyl hydrolase-like 10" evidence="3">
    <location>
        <begin position="28"/>
        <end position="341"/>
    </location>
</feature>
<dbReference type="Proteomes" id="UP001272242">
    <property type="component" value="Unassembled WGS sequence"/>
</dbReference>
<evidence type="ECO:0000256" key="1">
    <source>
        <dbReference type="ARBA" id="ARBA00022729"/>
    </source>
</evidence>
<evidence type="ECO:0000256" key="2">
    <source>
        <dbReference type="SAM" id="SignalP"/>
    </source>
</evidence>